<name>A0A6A7BX38_9PEZI</name>
<keyword evidence="4" id="KW-0489">Methyltransferase</keyword>
<feature type="region of interest" description="Disordered" evidence="8">
    <location>
        <begin position="288"/>
        <end position="310"/>
    </location>
</feature>
<dbReference type="Pfam" id="PF00856">
    <property type="entry name" value="SET"/>
    <property type="match status" value="1"/>
</dbReference>
<evidence type="ECO:0000259" key="11">
    <source>
        <dbReference type="PROSITE" id="PS51215"/>
    </source>
</evidence>
<dbReference type="SMART" id="SM00317">
    <property type="entry name" value="SET"/>
    <property type="match status" value="1"/>
</dbReference>
<evidence type="ECO:0000256" key="8">
    <source>
        <dbReference type="SAM" id="MobiDB-lite"/>
    </source>
</evidence>
<evidence type="ECO:0000256" key="5">
    <source>
        <dbReference type="ARBA" id="ARBA00022679"/>
    </source>
</evidence>
<organism evidence="12 13">
    <name type="scientific">Piedraia hortae CBS 480.64</name>
    <dbReference type="NCBI Taxonomy" id="1314780"/>
    <lineage>
        <taxon>Eukaryota</taxon>
        <taxon>Fungi</taxon>
        <taxon>Dikarya</taxon>
        <taxon>Ascomycota</taxon>
        <taxon>Pezizomycotina</taxon>
        <taxon>Dothideomycetes</taxon>
        <taxon>Dothideomycetidae</taxon>
        <taxon>Capnodiales</taxon>
        <taxon>Piedraiaceae</taxon>
        <taxon>Piedraia</taxon>
    </lineage>
</organism>
<feature type="compositionally biased region" description="Basic and acidic residues" evidence="8">
    <location>
        <begin position="353"/>
        <end position="363"/>
    </location>
</feature>
<feature type="compositionally biased region" description="Low complexity" evidence="8">
    <location>
        <begin position="441"/>
        <end position="465"/>
    </location>
</feature>
<evidence type="ECO:0000256" key="1">
    <source>
        <dbReference type="ARBA" id="ARBA00004123"/>
    </source>
</evidence>
<keyword evidence="6" id="KW-0949">S-adenosyl-L-methionine</keyword>
<keyword evidence="7" id="KW-0539">Nucleus</keyword>
<evidence type="ECO:0000256" key="6">
    <source>
        <dbReference type="ARBA" id="ARBA00022691"/>
    </source>
</evidence>
<evidence type="ECO:0000256" key="7">
    <source>
        <dbReference type="ARBA" id="ARBA00023242"/>
    </source>
</evidence>
<evidence type="ECO:0000259" key="9">
    <source>
        <dbReference type="PROSITE" id="PS50280"/>
    </source>
</evidence>
<dbReference type="OrthoDB" id="422362at2759"/>
<protein>
    <submittedName>
        <fullName evidence="12">SET domain-containing protein</fullName>
    </submittedName>
</protein>
<dbReference type="AlphaFoldDB" id="A0A6A7BX38"/>
<dbReference type="GO" id="GO:0005634">
    <property type="term" value="C:nucleus"/>
    <property type="evidence" value="ECO:0007669"/>
    <property type="project" value="UniProtKB-SubCell"/>
</dbReference>
<keyword evidence="3" id="KW-0158">Chromosome</keyword>
<feature type="region of interest" description="Disordered" evidence="8">
    <location>
        <begin position="339"/>
        <end position="484"/>
    </location>
</feature>
<dbReference type="PANTHER" id="PTHR22884">
    <property type="entry name" value="SET DOMAIN PROTEINS"/>
    <property type="match status" value="1"/>
</dbReference>
<dbReference type="InterPro" id="IPR046341">
    <property type="entry name" value="SET_dom_sf"/>
</dbReference>
<dbReference type="InterPro" id="IPR001214">
    <property type="entry name" value="SET_dom"/>
</dbReference>
<dbReference type="InterPro" id="IPR050777">
    <property type="entry name" value="SET2_Histone-Lys_MeTrsfase"/>
</dbReference>
<proteinExistence type="predicted"/>
<dbReference type="GO" id="GO:0032259">
    <property type="term" value="P:methylation"/>
    <property type="evidence" value="ECO:0007669"/>
    <property type="project" value="UniProtKB-KW"/>
</dbReference>
<dbReference type="Proteomes" id="UP000799421">
    <property type="component" value="Unassembled WGS sequence"/>
</dbReference>
<comment type="subcellular location">
    <subcellularLocation>
        <location evidence="2">Chromosome</location>
    </subcellularLocation>
    <subcellularLocation>
        <location evidence="1">Nucleus</location>
    </subcellularLocation>
</comment>
<dbReference type="GO" id="GO:0005694">
    <property type="term" value="C:chromosome"/>
    <property type="evidence" value="ECO:0007669"/>
    <property type="project" value="UniProtKB-SubCell"/>
</dbReference>
<keyword evidence="5" id="KW-0808">Transferase</keyword>
<dbReference type="Gene3D" id="2.170.270.10">
    <property type="entry name" value="SET domain"/>
    <property type="match status" value="1"/>
</dbReference>
<dbReference type="GO" id="GO:0042054">
    <property type="term" value="F:histone methyltransferase activity"/>
    <property type="evidence" value="ECO:0007669"/>
    <property type="project" value="InterPro"/>
</dbReference>
<evidence type="ECO:0000259" key="10">
    <source>
        <dbReference type="PROSITE" id="PS50868"/>
    </source>
</evidence>
<gene>
    <name evidence="12" type="ORF">K470DRAFT_258626</name>
</gene>
<dbReference type="InterPro" id="IPR006560">
    <property type="entry name" value="AWS_dom"/>
</dbReference>
<dbReference type="InterPro" id="IPR003616">
    <property type="entry name" value="Post-SET_dom"/>
</dbReference>
<dbReference type="SUPFAM" id="SSF82199">
    <property type="entry name" value="SET domain"/>
    <property type="match status" value="1"/>
</dbReference>
<feature type="domain" description="AWS" evidence="11">
    <location>
        <begin position="89"/>
        <end position="138"/>
    </location>
</feature>
<dbReference type="PROSITE" id="PS50868">
    <property type="entry name" value="POST_SET"/>
    <property type="match status" value="1"/>
</dbReference>
<evidence type="ECO:0000313" key="12">
    <source>
        <dbReference type="EMBL" id="KAF2859781.1"/>
    </source>
</evidence>
<evidence type="ECO:0000256" key="2">
    <source>
        <dbReference type="ARBA" id="ARBA00004286"/>
    </source>
</evidence>
<feature type="domain" description="SET" evidence="9">
    <location>
        <begin position="146"/>
        <end position="259"/>
    </location>
</feature>
<dbReference type="EMBL" id="MU005989">
    <property type="protein sequence ID" value="KAF2859781.1"/>
    <property type="molecule type" value="Genomic_DNA"/>
</dbReference>
<feature type="domain" description="Post-SET" evidence="10">
    <location>
        <begin position="266"/>
        <end position="282"/>
    </location>
</feature>
<keyword evidence="13" id="KW-1185">Reference proteome</keyword>
<sequence>MNKITKPAESDRTIRKEKRLAKLNSELDTCKKGILDELSILECQDVTVLEPAQTTPEPLPAAKGPKDWRKLHRLLPSGDAKDFWRVENPLSDPCRCKDDDELDCGESCETRCMQYECTEKLCSFTPAKCGNRPFAELARRRKEKDLGIELIQTVDRGYGVRAQRAFEPKEIVLEYTGELITEEENVKRYKDKHCAYSMDLVGGLVIDATERGGEARFLNHSCEPNCEILKIVVHEKPRIGVSVGKNGVSAGEELTIDYNLDAYNGPSQQCHCGTPSCRGWLVKKTNRAESEKPANIKEKTKDAKRKADADVVDQRPAKKIAGWVSLNDPEVLANLVKEKAEKRTAEQQSNRAKRLEERRKRMEAANMGTKPPEEKAEVAKQPGIPIQEIPKQVESEAAFGMEIPHGTSEPAKTSQNDKPRNKRQTPQGKQPPSRQKRQQNRKQMQQAKSLQGQPQNNSNRPQNNRLTPQSRQPQNKPKRQQNEE</sequence>
<dbReference type="PROSITE" id="PS50280">
    <property type="entry name" value="SET"/>
    <property type="match status" value="1"/>
</dbReference>
<evidence type="ECO:0000256" key="3">
    <source>
        <dbReference type="ARBA" id="ARBA00022454"/>
    </source>
</evidence>
<dbReference type="PROSITE" id="PS51215">
    <property type="entry name" value="AWS"/>
    <property type="match status" value="1"/>
</dbReference>
<accession>A0A6A7BX38</accession>
<evidence type="ECO:0000313" key="13">
    <source>
        <dbReference type="Proteomes" id="UP000799421"/>
    </source>
</evidence>
<evidence type="ECO:0000256" key="4">
    <source>
        <dbReference type="ARBA" id="ARBA00022603"/>
    </source>
</evidence>
<reference evidence="12" key="1">
    <citation type="journal article" date="2020" name="Stud. Mycol.">
        <title>101 Dothideomycetes genomes: a test case for predicting lifestyles and emergence of pathogens.</title>
        <authorList>
            <person name="Haridas S."/>
            <person name="Albert R."/>
            <person name="Binder M."/>
            <person name="Bloem J."/>
            <person name="Labutti K."/>
            <person name="Salamov A."/>
            <person name="Andreopoulos B."/>
            <person name="Baker S."/>
            <person name="Barry K."/>
            <person name="Bills G."/>
            <person name="Bluhm B."/>
            <person name="Cannon C."/>
            <person name="Castanera R."/>
            <person name="Culley D."/>
            <person name="Daum C."/>
            <person name="Ezra D."/>
            <person name="Gonzalez J."/>
            <person name="Henrissat B."/>
            <person name="Kuo A."/>
            <person name="Liang C."/>
            <person name="Lipzen A."/>
            <person name="Lutzoni F."/>
            <person name="Magnuson J."/>
            <person name="Mondo S."/>
            <person name="Nolan M."/>
            <person name="Ohm R."/>
            <person name="Pangilinan J."/>
            <person name="Park H.-J."/>
            <person name="Ramirez L."/>
            <person name="Alfaro M."/>
            <person name="Sun H."/>
            <person name="Tritt A."/>
            <person name="Yoshinaga Y."/>
            <person name="Zwiers L.-H."/>
            <person name="Turgeon B."/>
            <person name="Goodwin S."/>
            <person name="Spatafora J."/>
            <person name="Crous P."/>
            <person name="Grigoriev I."/>
        </authorList>
    </citation>
    <scope>NUCLEOTIDE SEQUENCE</scope>
    <source>
        <strain evidence="12">CBS 480.64</strain>
    </source>
</reference>
<feature type="compositionally biased region" description="Polar residues" evidence="8">
    <location>
        <begin position="466"/>
        <end position="475"/>
    </location>
</feature>